<keyword evidence="3 5" id="KW-1133">Transmembrane helix</keyword>
<proteinExistence type="predicted"/>
<dbReference type="Gene3D" id="3.40.50.10130">
    <property type="match status" value="1"/>
</dbReference>
<dbReference type="Pfam" id="PF17949">
    <property type="entry name" value="PND"/>
    <property type="match status" value="1"/>
</dbReference>
<feature type="transmembrane region" description="Helical" evidence="5">
    <location>
        <begin position="203"/>
        <end position="224"/>
    </location>
</feature>
<evidence type="ECO:0000313" key="8">
    <source>
        <dbReference type="Proteomes" id="UP000290572"/>
    </source>
</evidence>
<evidence type="ECO:0000256" key="5">
    <source>
        <dbReference type="SAM" id="Phobius"/>
    </source>
</evidence>
<feature type="transmembrane region" description="Helical" evidence="5">
    <location>
        <begin position="362"/>
        <end position="385"/>
    </location>
</feature>
<dbReference type="GO" id="GO:0015175">
    <property type="term" value="F:neutral L-amino acid transmembrane transporter activity"/>
    <property type="evidence" value="ECO:0007669"/>
    <property type="project" value="TreeGrafter"/>
</dbReference>
<dbReference type="PANTHER" id="PTHR11785">
    <property type="entry name" value="AMINO ACID TRANSPORTER"/>
    <property type="match status" value="1"/>
</dbReference>
<organism evidence="7 8">
    <name type="scientific">Labeo rohita</name>
    <name type="common">Indian major carp</name>
    <name type="synonym">Cyprinus rohita</name>
    <dbReference type="NCBI Taxonomy" id="84645"/>
    <lineage>
        <taxon>Eukaryota</taxon>
        <taxon>Metazoa</taxon>
        <taxon>Chordata</taxon>
        <taxon>Craniata</taxon>
        <taxon>Vertebrata</taxon>
        <taxon>Euteleostomi</taxon>
        <taxon>Actinopterygii</taxon>
        <taxon>Neopterygii</taxon>
        <taxon>Teleostei</taxon>
        <taxon>Ostariophysi</taxon>
        <taxon>Cypriniformes</taxon>
        <taxon>Cyprinidae</taxon>
        <taxon>Labeoninae</taxon>
        <taxon>Labeonini</taxon>
        <taxon>Labeo</taxon>
    </lineage>
</organism>
<sequence length="396" mass="43079">MESKPVPAKLLNAAPPYGHIITHEKWRGSTLVQSLKGSVKTIFEEELGVVDFCLSNKACVLYVSESDLVAGNGYRRKIVRFRNANSGLQGIVIVEKTHLSEQYFSGLQKFVVLELGLTLLPVSTAAEAAQLIAQLVLGENKENPFRRKSVSRLLEPVVLNLVQQIPGVGKVKAMQLLQRFPSNIIGSGIFISPKGVLEHSGSVGLALLVWMLGGGVAALGSLCYAELGVTIPKSGGDYSYVTEIFGGLVGFLLLWSAVLIMYPTTLAVIALTFSNYVLQPVFPYCVPPYIATRLLSTICILFLTWVNCYSVRLATRIQDAFTVGKLMALGLIITVGLVQIFGGNYESLTPQVAFTFNKAPSIGQIALAFLHASFAFSGWNFLNYVTEEVVDPRRLV</sequence>
<dbReference type="CDD" id="cd20076">
    <property type="entry name" value="XPF_nuclease_FAAP24"/>
    <property type="match status" value="1"/>
</dbReference>
<dbReference type="GO" id="GO:0015179">
    <property type="term" value="F:L-amino acid transmembrane transporter activity"/>
    <property type="evidence" value="ECO:0007669"/>
    <property type="project" value="TreeGrafter"/>
</dbReference>
<dbReference type="Gene3D" id="1.10.150.20">
    <property type="entry name" value="5' to 3' exonuclease, C-terminal subdomain"/>
    <property type="match status" value="1"/>
</dbReference>
<dbReference type="InterPro" id="IPR050598">
    <property type="entry name" value="AminoAcid_Transporter"/>
</dbReference>
<dbReference type="GO" id="GO:0016020">
    <property type="term" value="C:membrane"/>
    <property type="evidence" value="ECO:0007669"/>
    <property type="project" value="UniProtKB-SubCell"/>
</dbReference>
<keyword evidence="8" id="KW-1185">Reference proteome</keyword>
<evidence type="ECO:0000256" key="4">
    <source>
        <dbReference type="ARBA" id="ARBA00023136"/>
    </source>
</evidence>
<dbReference type="PANTHER" id="PTHR11785:SF73">
    <property type="entry name" value="ASC-TYPE AMINO ACID TRANSPORTER 1"/>
    <property type="match status" value="1"/>
</dbReference>
<accession>A0A498L8G5</accession>
<dbReference type="Pfam" id="PF13520">
    <property type="entry name" value="AA_permease_2"/>
    <property type="match status" value="1"/>
</dbReference>
<evidence type="ECO:0000256" key="2">
    <source>
        <dbReference type="ARBA" id="ARBA00022692"/>
    </source>
</evidence>
<keyword evidence="2 5" id="KW-0812">Transmembrane</keyword>
<dbReference type="GO" id="GO:0042941">
    <property type="term" value="P:D-alanine transmembrane transport"/>
    <property type="evidence" value="ECO:0007669"/>
    <property type="project" value="TreeGrafter"/>
</dbReference>
<dbReference type="FunFam" id="1.20.1740.10:FF:000056">
    <property type="entry name" value="Y+L amino acid transporter 2"/>
    <property type="match status" value="1"/>
</dbReference>
<gene>
    <name evidence="7" type="ORF">ROHU_033943</name>
</gene>
<feature type="transmembrane region" description="Helical" evidence="5">
    <location>
        <begin position="323"/>
        <end position="342"/>
    </location>
</feature>
<feature type="domain" description="Fanconi anemia core complex-associated protein 24 pseudonuclease" evidence="6">
    <location>
        <begin position="16"/>
        <end position="136"/>
    </location>
</feature>
<dbReference type="InterPro" id="IPR040646">
    <property type="entry name" value="PND"/>
</dbReference>
<dbReference type="EMBL" id="QBIY01013432">
    <property type="protein sequence ID" value="RXN04589.1"/>
    <property type="molecule type" value="Genomic_DNA"/>
</dbReference>
<feature type="transmembrane region" description="Helical" evidence="5">
    <location>
        <begin position="290"/>
        <end position="311"/>
    </location>
</feature>
<dbReference type="Gene3D" id="1.20.1740.10">
    <property type="entry name" value="Amino acid/polyamine transporter I"/>
    <property type="match status" value="1"/>
</dbReference>
<evidence type="ECO:0000259" key="6">
    <source>
        <dbReference type="Pfam" id="PF17949"/>
    </source>
</evidence>
<comment type="subcellular location">
    <subcellularLocation>
        <location evidence="1">Membrane</location>
        <topology evidence="1">Multi-pass membrane protein</topology>
    </subcellularLocation>
</comment>
<dbReference type="GO" id="GO:0042942">
    <property type="term" value="P:D-serine transmembrane transport"/>
    <property type="evidence" value="ECO:0007669"/>
    <property type="project" value="TreeGrafter"/>
</dbReference>
<feature type="transmembrane region" description="Helical" evidence="5">
    <location>
        <begin position="245"/>
        <end position="270"/>
    </location>
</feature>
<evidence type="ECO:0000256" key="3">
    <source>
        <dbReference type="ARBA" id="ARBA00022989"/>
    </source>
</evidence>
<protein>
    <submittedName>
        <fullName evidence="7">Asc-type amino acid transporter 1-like protein</fullName>
    </submittedName>
</protein>
<evidence type="ECO:0000256" key="1">
    <source>
        <dbReference type="ARBA" id="ARBA00004141"/>
    </source>
</evidence>
<name>A0A498L8G5_LABRO</name>
<dbReference type="Proteomes" id="UP000290572">
    <property type="component" value="Unassembled WGS sequence"/>
</dbReference>
<keyword evidence="4 5" id="KW-0472">Membrane</keyword>
<dbReference type="STRING" id="84645.A0A498L8G5"/>
<dbReference type="InterPro" id="IPR002293">
    <property type="entry name" value="AA/rel_permease1"/>
</dbReference>
<evidence type="ECO:0000313" key="7">
    <source>
        <dbReference type="EMBL" id="RXN04589.1"/>
    </source>
</evidence>
<reference evidence="7 8" key="1">
    <citation type="submission" date="2018-03" db="EMBL/GenBank/DDBJ databases">
        <title>Draft genome sequence of Rohu Carp (Labeo rohita).</title>
        <authorList>
            <person name="Das P."/>
            <person name="Kushwaha B."/>
            <person name="Joshi C.G."/>
            <person name="Kumar D."/>
            <person name="Nagpure N.S."/>
            <person name="Sahoo L."/>
            <person name="Das S.P."/>
            <person name="Bit A."/>
            <person name="Patnaik S."/>
            <person name="Meher P.K."/>
            <person name="Jayasankar P."/>
            <person name="Koringa P.G."/>
            <person name="Patel N.V."/>
            <person name="Hinsu A.T."/>
            <person name="Kumar R."/>
            <person name="Pandey M."/>
            <person name="Agarwal S."/>
            <person name="Srivastava S."/>
            <person name="Singh M."/>
            <person name="Iquebal M.A."/>
            <person name="Jaiswal S."/>
            <person name="Angadi U.B."/>
            <person name="Kumar N."/>
            <person name="Raza M."/>
            <person name="Shah T.M."/>
            <person name="Rai A."/>
            <person name="Jena J.K."/>
        </authorList>
    </citation>
    <scope>NUCLEOTIDE SEQUENCE [LARGE SCALE GENOMIC DNA]</scope>
    <source>
        <strain evidence="7">DASCIFA01</strain>
        <tissue evidence="7">Testis</tissue>
    </source>
</reference>
<dbReference type="AlphaFoldDB" id="A0A498L8G5"/>
<comment type="caution">
    <text evidence="7">The sequence shown here is derived from an EMBL/GenBank/DDBJ whole genome shotgun (WGS) entry which is preliminary data.</text>
</comment>